<feature type="region of interest" description="Disordered" evidence="1">
    <location>
        <begin position="1"/>
        <end position="90"/>
    </location>
</feature>
<feature type="compositionally biased region" description="Polar residues" evidence="1">
    <location>
        <begin position="1"/>
        <end position="16"/>
    </location>
</feature>
<dbReference type="GeneID" id="71992464"/>
<reference evidence="2" key="1">
    <citation type="submission" date="2021-12" db="EMBL/GenBank/DDBJ databases">
        <authorList>
            <person name="Zaccaron A."/>
            <person name="Stergiopoulos I."/>
        </authorList>
    </citation>
    <scope>NUCLEOTIDE SEQUENCE</scope>
    <source>
        <strain evidence="2">Race5_Kim</strain>
    </source>
</reference>
<keyword evidence="3" id="KW-1185">Reference proteome</keyword>
<feature type="compositionally biased region" description="Basic residues" evidence="1">
    <location>
        <begin position="45"/>
        <end position="54"/>
    </location>
</feature>
<dbReference type="EMBL" id="CP090173">
    <property type="protein sequence ID" value="UJO23864.1"/>
    <property type="molecule type" value="Genomic_DNA"/>
</dbReference>
<evidence type="ECO:0000313" key="2">
    <source>
        <dbReference type="EMBL" id="UJO23864.1"/>
    </source>
</evidence>
<protein>
    <submittedName>
        <fullName evidence="2">Uncharacterized protein</fullName>
    </submittedName>
</protein>
<evidence type="ECO:0000313" key="3">
    <source>
        <dbReference type="Proteomes" id="UP000756132"/>
    </source>
</evidence>
<dbReference type="Proteomes" id="UP000756132">
    <property type="component" value="Chromosome 11"/>
</dbReference>
<dbReference type="PANTHER" id="PTHR42085">
    <property type="entry name" value="F-BOX DOMAIN-CONTAINING PROTEIN"/>
    <property type="match status" value="1"/>
</dbReference>
<feature type="compositionally biased region" description="Low complexity" evidence="1">
    <location>
        <begin position="25"/>
        <end position="44"/>
    </location>
</feature>
<evidence type="ECO:0000256" key="1">
    <source>
        <dbReference type="SAM" id="MobiDB-lite"/>
    </source>
</evidence>
<accession>A0A9Q8PJM3</accession>
<dbReference type="KEGG" id="ffu:CLAFUR5_12586"/>
<feature type="region of interest" description="Disordered" evidence="1">
    <location>
        <begin position="360"/>
        <end position="380"/>
    </location>
</feature>
<dbReference type="InterPro" id="IPR038883">
    <property type="entry name" value="AN11006-like"/>
</dbReference>
<feature type="compositionally biased region" description="Basic and acidic residues" evidence="1">
    <location>
        <begin position="360"/>
        <end position="374"/>
    </location>
</feature>
<reference evidence="2" key="2">
    <citation type="journal article" date="2022" name="Microb. Genom.">
        <title>A chromosome-scale genome assembly of the tomato pathogen Cladosporium fulvum reveals a compartmentalized genome architecture and the presence of a dispensable chromosome.</title>
        <authorList>
            <person name="Zaccaron A.Z."/>
            <person name="Chen L.H."/>
            <person name="Samaras A."/>
            <person name="Stergiopoulos I."/>
        </authorList>
    </citation>
    <scope>NUCLEOTIDE SEQUENCE</scope>
    <source>
        <strain evidence="2">Race5_Kim</strain>
    </source>
</reference>
<dbReference type="AlphaFoldDB" id="A0A9Q8PJM3"/>
<name>A0A9Q8PJM3_PASFU</name>
<organism evidence="2 3">
    <name type="scientific">Passalora fulva</name>
    <name type="common">Tomato leaf mold</name>
    <name type="synonym">Cladosporium fulvum</name>
    <dbReference type="NCBI Taxonomy" id="5499"/>
    <lineage>
        <taxon>Eukaryota</taxon>
        <taxon>Fungi</taxon>
        <taxon>Dikarya</taxon>
        <taxon>Ascomycota</taxon>
        <taxon>Pezizomycotina</taxon>
        <taxon>Dothideomycetes</taxon>
        <taxon>Dothideomycetidae</taxon>
        <taxon>Mycosphaerellales</taxon>
        <taxon>Mycosphaerellaceae</taxon>
        <taxon>Fulvia</taxon>
    </lineage>
</organism>
<feature type="compositionally biased region" description="Polar residues" evidence="1">
    <location>
        <begin position="67"/>
        <end position="81"/>
    </location>
</feature>
<dbReference type="RefSeq" id="XP_047768230.1">
    <property type="nucleotide sequence ID" value="XM_047911734.1"/>
</dbReference>
<gene>
    <name evidence="2" type="ORF">CLAFUR5_12586</name>
</gene>
<sequence>MSDSQSDSPGITSAPISSKKRKASIHSSSGSSCGSSIAGSNKSSRNPRKRRRSPKTVSRAASISDGDINNTSDLSLDQVSGSRDGGLNEPTKRRIWLNENDKPVYFRFLDLPGEIRNEIYDYGLVPGSVISLRTTADHIPSGVVSRQDLSMTLVNRQTHLEVETYYATNVFIANINLDPAADRLIPARHLSDENMSKIRKLVLNVDLITVDATDTPESLIDTVDFETLEHLNTLTNLTICATAFLEDIYNGRAQQLLEVVIGQIIQYIPPLCTVSYGSSNQETQDHIGDLLRKHLASVTGFTFAWPYRVHSHVLHAAAAAVTANQQIVQGAKNLAYEAKQDADWHQSMEEAEKRIEKLEEQAKAEEQEVKRLEAQSDGSQ</sequence>
<proteinExistence type="predicted"/>
<dbReference type="PANTHER" id="PTHR42085:SF2">
    <property type="entry name" value="F-BOX DOMAIN-CONTAINING PROTEIN"/>
    <property type="match status" value="1"/>
</dbReference>
<dbReference type="OrthoDB" id="62952at2759"/>